<comment type="caution">
    <text evidence="1">The sequence shown here is derived from an EMBL/GenBank/DDBJ whole genome shotgun (WGS) entry which is preliminary data.</text>
</comment>
<dbReference type="Proteomes" id="UP000789901">
    <property type="component" value="Unassembled WGS sequence"/>
</dbReference>
<organism evidence="1 2">
    <name type="scientific">Gigaspora margarita</name>
    <dbReference type="NCBI Taxonomy" id="4874"/>
    <lineage>
        <taxon>Eukaryota</taxon>
        <taxon>Fungi</taxon>
        <taxon>Fungi incertae sedis</taxon>
        <taxon>Mucoromycota</taxon>
        <taxon>Glomeromycotina</taxon>
        <taxon>Glomeromycetes</taxon>
        <taxon>Diversisporales</taxon>
        <taxon>Gigasporaceae</taxon>
        <taxon>Gigaspora</taxon>
    </lineage>
</organism>
<dbReference type="EMBL" id="CAJVQB010004868">
    <property type="protein sequence ID" value="CAG8647798.1"/>
    <property type="molecule type" value="Genomic_DNA"/>
</dbReference>
<keyword evidence="2" id="KW-1185">Reference proteome</keyword>
<evidence type="ECO:0000313" key="2">
    <source>
        <dbReference type="Proteomes" id="UP000789901"/>
    </source>
</evidence>
<sequence>MKEHGIKQKMNKEIKKVSNLYEIEIRVNFEEHEMEETIQEKIKTIQEYKKMIYKMRKLENKITHRQEIERHIEKRYNNFAKSKSNNNGTD</sequence>
<protein>
    <submittedName>
        <fullName evidence="1">25352_t:CDS:1</fullName>
    </submittedName>
</protein>
<gene>
    <name evidence="1" type="ORF">GMARGA_LOCUS9193</name>
</gene>
<name>A0ABN7URM3_GIGMA</name>
<proteinExistence type="predicted"/>
<evidence type="ECO:0000313" key="1">
    <source>
        <dbReference type="EMBL" id="CAG8647798.1"/>
    </source>
</evidence>
<accession>A0ABN7URM3</accession>
<reference evidence="1 2" key="1">
    <citation type="submission" date="2021-06" db="EMBL/GenBank/DDBJ databases">
        <authorList>
            <person name="Kallberg Y."/>
            <person name="Tangrot J."/>
            <person name="Rosling A."/>
        </authorList>
    </citation>
    <scope>NUCLEOTIDE SEQUENCE [LARGE SCALE GENOMIC DNA]</scope>
    <source>
        <strain evidence="1 2">120-4 pot B 10/14</strain>
    </source>
</reference>